<evidence type="ECO:0000313" key="2">
    <source>
        <dbReference type="RefSeq" id="XP_018023335.1"/>
    </source>
</evidence>
<dbReference type="GO" id="GO:0005654">
    <property type="term" value="C:nucleoplasm"/>
    <property type="evidence" value="ECO:0007669"/>
    <property type="project" value="TreeGrafter"/>
</dbReference>
<dbReference type="KEGG" id="hazt:108679252"/>
<dbReference type="CDD" id="cd10454">
    <property type="entry name" value="GIY-YIG_COG3680_Meta"/>
    <property type="match status" value="1"/>
</dbReference>
<dbReference type="GeneID" id="108679252"/>
<dbReference type="GO" id="GO:0000724">
    <property type="term" value="P:double-strand break repair via homologous recombination"/>
    <property type="evidence" value="ECO:0007669"/>
    <property type="project" value="TreeGrafter"/>
</dbReference>
<dbReference type="PANTHER" id="PTHR46427">
    <property type="entry name" value="ANKYRIN REPEAT AND LEM DOMAIN-CONTAINING PROTEIN 1"/>
    <property type="match status" value="1"/>
</dbReference>
<protein>
    <submittedName>
        <fullName evidence="2">Uncharacterized protein LOC108679252</fullName>
    </submittedName>
</protein>
<dbReference type="InterPro" id="IPR034998">
    <property type="entry name" value="ANKLE1"/>
</dbReference>
<dbReference type="AlphaFoldDB" id="A0A8B7PBF8"/>
<sequence length="619" mass="68719">MCVRGRDLFESINKCGAVLFSKDASTEPNDASKMLPPKYPRISKTSMPNGLQFPGDGKKPSQLNMVHASGLKQGNEDITPAVVNASALSWKNVGQNRDVVPFALDFTKKFSQVYCSTNRVTSNEDMNNNYEILSKPSVHEVSSSDESRNATKVINCCDKEINNSFKICKICTSKTITESFDVNNSNNKNEVREMDLPGCEADLSTKSVEIIDHPESINKNEFCEKDSRCLSNCPITFRNRKKFPKNFTISLDVNDIFEKREGEEYQESSGGFSAAPTVSLVEEYIYEDKVNGIKLIERRGPTSTCGSGTCCLSALSRMLSISEAHCSFAENPGCSAVNNPDSRHVSVVNNPDSHINSKSNSVSNVSSALTSLPASIIELSTQALKQQLIEAKTPVLGPISDGTVKSYKRLLHRLRKGCTDGVQEGKDVVYPRELQQALLHPDKVPWDRYVELEQIVSRAFSQPRSVDYWRGGTARVCFNYLLLDPSVTCDLPVRVHSLGPQEVFQVFISSIFYVGKGTKNRPYAHLYEALKLFNAEEHHGNSRSTKISAQAQRVAKLWREGNGVVSLNFFHHSICAEALTREAAIIDAIDCKWFMRRVVSGEQPSPQKTDPKKKKTASA</sequence>
<dbReference type="GO" id="GO:0000712">
    <property type="term" value="P:resolution of meiotic recombination intermediates"/>
    <property type="evidence" value="ECO:0007669"/>
    <property type="project" value="TreeGrafter"/>
</dbReference>
<keyword evidence="1" id="KW-1185">Reference proteome</keyword>
<dbReference type="PANTHER" id="PTHR46427:SF1">
    <property type="entry name" value="ANKYRIN REPEAT AND LEM DOMAIN-CONTAINING PROTEIN 1"/>
    <property type="match status" value="1"/>
</dbReference>
<proteinExistence type="predicted"/>
<reference evidence="2" key="1">
    <citation type="submission" date="2025-08" db="UniProtKB">
        <authorList>
            <consortium name="RefSeq"/>
        </authorList>
    </citation>
    <scope>IDENTIFICATION</scope>
    <source>
        <tissue evidence="2">Whole organism</tissue>
    </source>
</reference>
<gene>
    <name evidence="2" type="primary">LOC108679252</name>
</gene>
<name>A0A8B7PBF8_HYAAZ</name>
<organism evidence="1 2">
    <name type="scientific">Hyalella azteca</name>
    <name type="common">Amphipod</name>
    <dbReference type="NCBI Taxonomy" id="294128"/>
    <lineage>
        <taxon>Eukaryota</taxon>
        <taxon>Metazoa</taxon>
        <taxon>Ecdysozoa</taxon>
        <taxon>Arthropoda</taxon>
        <taxon>Crustacea</taxon>
        <taxon>Multicrustacea</taxon>
        <taxon>Malacostraca</taxon>
        <taxon>Eumalacostraca</taxon>
        <taxon>Peracarida</taxon>
        <taxon>Amphipoda</taxon>
        <taxon>Senticaudata</taxon>
        <taxon>Talitrida</taxon>
        <taxon>Talitroidea</taxon>
        <taxon>Hyalellidae</taxon>
        <taxon>Hyalella</taxon>
    </lineage>
</organism>
<dbReference type="GO" id="GO:0004520">
    <property type="term" value="F:DNA endonuclease activity"/>
    <property type="evidence" value="ECO:0007669"/>
    <property type="project" value="TreeGrafter"/>
</dbReference>
<dbReference type="RefSeq" id="XP_018023335.1">
    <property type="nucleotide sequence ID" value="XM_018167846.2"/>
</dbReference>
<dbReference type="Pfam" id="PF22945">
    <property type="entry name" value="LEM-3_GIY-YIG"/>
    <property type="match status" value="1"/>
</dbReference>
<dbReference type="GO" id="GO:0005737">
    <property type="term" value="C:cytoplasm"/>
    <property type="evidence" value="ECO:0007669"/>
    <property type="project" value="TreeGrafter"/>
</dbReference>
<dbReference type="Proteomes" id="UP000694843">
    <property type="component" value="Unplaced"/>
</dbReference>
<evidence type="ECO:0000313" key="1">
    <source>
        <dbReference type="Proteomes" id="UP000694843"/>
    </source>
</evidence>
<dbReference type="OrthoDB" id="1601181at2759"/>
<accession>A0A8B7PBF8</accession>